<feature type="region of interest" description="Disordered" evidence="1">
    <location>
        <begin position="1"/>
        <end position="30"/>
    </location>
</feature>
<proteinExistence type="predicted"/>
<dbReference type="Proteomes" id="UP000292447">
    <property type="component" value="Chromosome VI"/>
</dbReference>
<feature type="compositionally biased region" description="Low complexity" evidence="1">
    <location>
        <begin position="1"/>
        <end position="17"/>
    </location>
</feature>
<evidence type="ECO:0000313" key="2">
    <source>
        <dbReference type="EMBL" id="QBM90630.1"/>
    </source>
</evidence>
<dbReference type="AlphaFoldDB" id="A0A4P6XSY5"/>
<organism evidence="2 3">
    <name type="scientific">Metschnikowia aff. pulcherrima</name>
    <dbReference type="NCBI Taxonomy" id="2163413"/>
    <lineage>
        <taxon>Eukaryota</taxon>
        <taxon>Fungi</taxon>
        <taxon>Dikarya</taxon>
        <taxon>Ascomycota</taxon>
        <taxon>Saccharomycotina</taxon>
        <taxon>Pichiomycetes</taxon>
        <taxon>Metschnikowiaceae</taxon>
        <taxon>Metschnikowia</taxon>
    </lineage>
</organism>
<evidence type="ECO:0000313" key="3">
    <source>
        <dbReference type="Proteomes" id="UP000292447"/>
    </source>
</evidence>
<protein>
    <submittedName>
        <fullName evidence="2">Uncharacterized protein</fullName>
    </submittedName>
</protein>
<name>A0A4P6XSY5_9ASCO</name>
<reference evidence="3" key="1">
    <citation type="submission" date="2019-03" db="EMBL/GenBank/DDBJ databases">
        <title>Snf2 controls pulcherriminic acid biosynthesis and connects pigmentation and antifungal activity of the yeast Metschnikowia pulcherrima.</title>
        <authorList>
            <person name="Gore-Lloyd D."/>
            <person name="Sumann I."/>
            <person name="Brachmann A.O."/>
            <person name="Schneeberger K."/>
            <person name="Ortiz-Merino R.A."/>
            <person name="Moreno-Beltran M."/>
            <person name="Schlaefli M."/>
            <person name="Kirner P."/>
            <person name="Santos Kron A."/>
            <person name="Wolfe K.H."/>
            <person name="Piel J."/>
            <person name="Ahrens C.H."/>
            <person name="Henk D."/>
            <person name="Freimoser F.M."/>
        </authorList>
    </citation>
    <scope>NUCLEOTIDE SEQUENCE [LARGE SCALE GENOMIC DNA]</scope>
    <source>
        <strain evidence="3">APC 1.2</strain>
    </source>
</reference>
<accession>A0A4P6XSY5</accession>
<dbReference type="EMBL" id="CP034461">
    <property type="protein sequence ID" value="QBM90630.1"/>
    <property type="molecule type" value="Genomic_DNA"/>
</dbReference>
<sequence length="348" mass="39684">MESLAGYSSDDSSLGLDHVPEASSSHKNSQTFDPIEHITAENCQNSDQEDFANRNRANLPQIPLLPYLQEYSMNTKRQVSAFIYLPWAPSREFKNRLQKAGNLAKAVMKTKVPNFDKRFTCNLVISSKSVAHGIFGFSNTRSFTDLHVSLFPNIRIPEHKLQQLTGNIQRAVKDLPVPPQLLHKKTANALDLMLMENTDSQKQELRFQLDGNLRLYKLTKLGLLFVGVGVSKFADKESRQVLPQFEYLSLLTRAIEEEAKMLDASYSWLQFRLALRKDEVNEASLYYHFTLMICELNPLGQRMSDPEFVKLRSTLADVDASMFLRDVYIDVDCLDLRTSDKVTKLALL</sequence>
<keyword evidence="3" id="KW-1185">Reference proteome</keyword>
<evidence type="ECO:0000256" key="1">
    <source>
        <dbReference type="SAM" id="MobiDB-lite"/>
    </source>
</evidence>
<gene>
    <name evidence="2" type="ORF">METSCH_F02140</name>
</gene>